<evidence type="ECO:0000313" key="2">
    <source>
        <dbReference type="Proteomes" id="UP000315295"/>
    </source>
</evidence>
<dbReference type="Pfam" id="PF09808">
    <property type="entry name" value="SNAPC1"/>
    <property type="match status" value="1"/>
</dbReference>
<dbReference type="EMBL" id="VIEB01001074">
    <property type="protein sequence ID" value="TQD75744.1"/>
    <property type="molecule type" value="Genomic_DNA"/>
</dbReference>
<dbReference type="PANTHER" id="PTHR15131">
    <property type="entry name" value="SMALL NUCLEAR RNA ACTIVATING COMPLEX, POLYPEPTIDE 1"/>
    <property type="match status" value="1"/>
</dbReference>
<accession>A0A540KND5</accession>
<organism evidence="1 2">
    <name type="scientific">Malus baccata</name>
    <name type="common">Siberian crab apple</name>
    <name type="synonym">Pyrus baccata</name>
    <dbReference type="NCBI Taxonomy" id="106549"/>
    <lineage>
        <taxon>Eukaryota</taxon>
        <taxon>Viridiplantae</taxon>
        <taxon>Streptophyta</taxon>
        <taxon>Embryophyta</taxon>
        <taxon>Tracheophyta</taxon>
        <taxon>Spermatophyta</taxon>
        <taxon>Magnoliopsida</taxon>
        <taxon>eudicotyledons</taxon>
        <taxon>Gunneridae</taxon>
        <taxon>Pentapetalae</taxon>
        <taxon>rosids</taxon>
        <taxon>fabids</taxon>
        <taxon>Rosales</taxon>
        <taxon>Rosaceae</taxon>
        <taxon>Amygdaloideae</taxon>
        <taxon>Maleae</taxon>
        <taxon>Malus</taxon>
    </lineage>
</organism>
<dbReference type="GO" id="GO:0042795">
    <property type="term" value="P:snRNA transcription by RNA polymerase II"/>
    <property type="evidence" value="ECO:0007669"/>
    <property type="project" value="TreeGrafter"/>
</dbReference>
<keyword evidence="2" id="KW-1185">Reference proteome</keyword>
<dbReference type="AlphaFoldDB" id="A0A540KND5"/>
<dbReference type="PANTHER" id="PTHR15131:SF3">
    <property type="entry name" value="SNRNA-ACTIVATING PROTEIN COMPLEX SUBUNIT 1"/>
    <property type="match status" value="1"/>
</dbReference>
<dbReference type="InterPro" id="IPR019188">
    <property type="entry name" value="SNAPC1"/>
</dbReference>
<name>A0A540KND5_MALBA</name>
<dbReference type="GO" id="GO:0043565">
    <property type="term" value="F:sequence-specific DNA binding"/>
    <property type="evidence" value="ECO:0007669"/>
    <property type="project" value="TreeGrafter"/>
</dbReference>
<gene>
    <name evidence="1" type="ORF">C1H46_038717</name>
</gene>
<dbReference type="Proteomes" id="UP000315295">
    <property type="component" value="Unassembled WGS sequence"/>
</dbReference>
<comment type="caution">
    <text evidence="1">The sequence shown here is derived from an EMBL/GenBank/DDBJ whole genome shotgun (WGS) entry which is preliminary data.</text>
</comment>
<protein>
    <submittedName>
        <fullName evidence="1">Uncharacterized protein</fullName>
    </submittedName>
</protein>
<proteinExistence type="predicted"/>
<dbReference type="GO" id="GO:0042796">
    <property type="term" value="P:snRNA transcription by RNA polymerase III"/>
    <property type="evidence" value="ECO:0007669"/>
    <property type="project" value="TreeGrafter"/>
</dbReference>
<reference evidence="1 2" key="1">
    <citation type="journal article" date="2019" name="G3 (Bethesda)">
        <title>Sequencing of a Wild Apple (Malus baccata) Genome Unravels the Differences Between Cultivated and Wild Apple Species Regarding Disease Resistance and Cold Tolerance.</title>
        <authorList>
            <person name="Chen X."/>
        </authorList>
    </citation>
    <scope>NUCLEOTIDE SEQUENCE [LARGE SCALE GENOMIC DNA]</scope>
    <source>
        <strain evidence="2">cv. Shandingzi</strain>
        <tissue evidence="1">Leaves</tissue>
    </source>
</reference>
<sequence>MDLTSFKPDIDELIDEFTKTKNLQLLKVFLLQFSEELKKLRKLGIDAKENNIKVISSSIRKMLEANIFLFGFIDANEDSFAEKVNQLTQLQNARLQVAYEELFANTKIEDFLHMDLVN</sequence>
<evidence type="ECO:0000313" key="1">
    <source>
        <dbReference type="EMBL" id="TQD75744.1"/>
    </source>
</evidence>
<dbReference type="GO" id="GO:0019185">
    <property type="term" value="C:snRNA-activating protein complex"/>
    <property type="evidence" value="ECO:0007669"/>
    <property type="project" value="TreeGrafter"/>
</dbReference>
<dbReference type="STRING" id="106549.A0A540KND5"/>